<dbReference type="PANTHER" id="PTHR30093">
    <property type="entry name" value="GENERAL SECRETION PATHWAY PROTEIN G"/>
    <property type="match status" value="1"/>
</dbReference>
<comment type="subcellular location">
    <subcellularLocation>
        <location evidence="1">Cell inner membrane</location>
        <topology evidence="1">Single-pass membrane protein</topology>
    </subcellularLocation>
</comment>
<keyword evidence="5" id="KW-0488">Methylation</keyword>
<name>A0ABT5NQ64_9PSED</name>
<dbReference type="Proteomes" id="UP001148203">
    <property type="component" value="Unassembled WGS sequence"/>
</dbReference>
<dbReference type="EMBL" id="JAMDGY010000018">
    <property type="protein sequence ID" value="MDD0990308.1"/>
    <property type="molecule type" value="Genomic_DNA"/>
</dbReference>
<evidence type="ECO:0000313" key="13">
    <source>
        <dbReference type="EMBL" id="MDD0990308.1"/>
    </source>
</evidence>
<keyword evidence="9 11" id="KW-0472">Membrane</keyword>
<dbReference type="NCBIfam" id="TIGR01710">
    <property type="entry name" value="typeII_sec_gspG"/>
    <property type="match status" value="1"/>
</dbReference>
<reference evidence="13 14" key="1">
    <citation type="submission" date="2022-05" db="EMBL/GenBank/DDBJ databases">
        <title>Novel Pseudomonas spp. Isolated from a Rainbow Trout Aquaculture Facility.</title>
        <authorList>
            <person name="Testerman T."/>
            <person name="Graf J."/>
        </authorList>
    </citation>
    <scope>NUCLEOTIDE SEQUENCE [LARGE SCALE GENOMIC DNA]</scope>
    <source>
        <strain evidence="13 14">ID681</strain>
    </source>
</reference>
<organism evidence="13 14">
    <name type="scientific">Pseudomonas fontis</name>
    <dbReference type="NCBI Taxonomy" id="2942633"/>
    <lineage>
        <taxon>Bacteria</taxon>
        <taxon>Pseudomonadati</taxon>
        <taxon>Pseudomonadota</taxon>
        <taxon>Gammaproteobacteria</taxon>
        <taxon>Pseudomonadales</taxon>
        <taxon>Pseudomonadaceae</taxon>
        <taxon>Pseudomonas</taxon>
    </lineage>
</organism>
<evidence type="ECO:0000259" key="12">
    <source>
        <dbReference type="Pfam" id="PF08334"/>
    </source>
</evidence>
<dbReference type="PRINTS" id="PR00813">
    <property type="entry name" value="BCTERIALGSPG"/>
</dbReference>
<dbReference type="Gene3D" id="3.30.700.10">
    <property type="entry name" value="Glycoprotein, Type 4 Pilin"/>
    <property type="match status" value="1"/>
</dbReference>
<keyword evidence="6" id="KW-0997">Cell inner membrane</keyword>
<dbReference type="PROSITE" id="PS00409">
    <property type="entry name" value="PROKAR_NTER_METHYL"/>
    <property type="match status" value="1"/>
</dbReference>
<comment type="caution">
    <text evidence="13">The sequence shown here is derived from an EMBL/GenBank/DDBJ whole genome shotgun (WGS) entry which is preliminary data.</text>
</comment>
<keyword evidence="4" id="KW-1003">Cell membrane</keyword>
<feature type="transmembrane region" description="Helical" evidence="11">
    <location>
        <begin position="20"/>
        <end position="39"/>
    </location>
</feature>
<keyword evidence="8 11" id="KW-1133">Transmembrane helix</keyword>
<evidence type="ECO:0000256" key="6">
    <source>
        <dbReference type="ARBA" id="ARBA00022519"/>
    </source>
</evidence>
<gene>
    <name evidence="13" type="primary">gspG</name>
    <name evidence="13" type="ORF">M5G11_07110</name>
</gene>
<evidence type="ECO:0000256" key="10">
    <source>
        <dbReference type="SAM" id="MobiDB-lite"/>
    </source>
</evidence>
<comment type="similarity">
    <text evidence="2">Belongs to the GSP G family.</text>
</comment>
<dbReference type="RefSeq" id="WP_273909202.1">
    <property type="nucleotide sequence ID" value="NZ_JAMDGX010000006.1"/>
</dbReference>
<dbReference type="Pfam" id="PF07963">
    <property type="entry name" value="N_methyl"/>
    <property type="match status" value="1"/>
</dbReference>
<evidence type="ECO:0000256" key="7">
    <source>
        <dbReference type="ARBA" id="ARBA00022692"/>
    </source>
</evidence>
<accession>A0ABT5NQ64</accession>
<evidence type="ECO:0000313" key="14">
    <source>
        <dbReference type="Proteomes" id="UP001148203"/>
    </source>
</evidence>
<keyword evidence="7 11" id="KW-0812">Transmembrane</keyword>
<sequence length="149" mass="16464">MCRSFRSKSAKQRGFTLIEVMVVVVILGVLGALIVPQIMNRPDQAKVTAARSDLQAIATALEIYRLDNFDYPSTEQGLLALTEEPRQEPLPRHWSAGGYLKAQPKDPWGNAYHYDRESAHEQEFDLSSFGADGRAGGSGSNADIGNWVR</sequence>
<evidence type="ECO:0000256" key="9">
    <source>
        <dbReference type="ARBA" id="ARBA00023136"/>
    </source>
</evidence>
<dbReference type="NCBIfam" id="TIGR02532">
    <property type="entry name" value="IV_pilin_GFxxxE"/>
    <property type="match status" value="1"/>
</dbReference>
<evidence type="ECO:0000256" key="11">
    <source>
        <dbReference type="SAM" id="Phobius"/>
    </source>
</evidence>
<evidence type="ECO:0000256" key="3">
    <source>
        <dbReference type="ARBA" id="ARBA00020042"/>
    </source>
</evidence>
<evidence type="ECO:0000256" key="1">
    <source>
        <dbReference type="ARBA" id="ARBA00004377"/>
    </source>
</evidence>
<dbReference type="InterPro" id="IPR013545">
    <property type="entry name" value="T2SS_protein-GspG_C"/>
</dbReference>
<feature type="region of interest" description="Disordered" evidence="10">
    <location>
        <begin position="128"/>
        <end position="149"/>
    </location>
</feature>
<evidence type="ECO:0000256" key="8">
    <source>
        <dbReference type="ARBA" id="ARBA00022989"/>
    </source>
</evidence>
<evidence type="ECO:0000256" key="4">
    <source>
        <dbReference type="ARBA" id="ARBA00022475"/>
    </source>
</evidence>
<dbReference type="Pfam" id="PF08334">
    <property type="entry name" value="T2SSG"/>
    <property type="match status" value="1"/>
</dbReference>
<dbReference type="InterPro" id="IPR012902">
    <property type="entry name" value="N_methyl_site"/>
</dbReference>
<dbReference type="InterPro" id="IPR000983">
    <property type="entry name" value="Bac_GSPG_pilin"/>
</dbReference>
<protein>
    <recommendedName>
        <fullName evidence="3">Type II secretion system core protein G</fullName>
    </recommendedName>
</protein>
<dbReference type="InterPro" id="IPR045584">
    <property type="entry name" value="Pilin-like"/>
</dbReference>
<evidence type="ECO:0000256" key="5">
    <source>
        <dbReference type="ARBA" id="ARBA00022481"/>
    </source>
</evidence>
<evidence type="ECO:0000256" key="2">
    <source>
        <dbReference type="ARBA" id="ARBA00009984"/>
    </source>
</evidence>
<dbReference type="SUPFAM" id="SSF54523">
    <property type="entry name" value="Pili subunits"/>
    <property type="match status" value="1"/>
</dbReference>
<dbReference type="PANTHER" id="PTHR30093:SF44">
    <property type="entry name" value="TYPE II SECRETION SYSTEM CORE PROTEIN G"/>
    <property type="match status" value="1"/>
</dbReference>
<keyword evidence="14" id="KW-1185">Reference proteome</keyword>
<proteinExistence type="inferred from homology"/>
<dbReference type="InterPro" id="IPR010054">
    <property type="entry name" value="Type2_sec_GspG"/>
</dbReference>
<feature type="domain" description="Type II secretion system protein GspG C-terminal" evidence="12">
    <location>
        <begin position="37"/>
        <end position="147"/>
    </location>
</feature>